<evidence type="ECO:0000313" key="3">
    <source>
        <dbReference type="EMBL" id="OHA51920.1"/>
    </source>
</evidence>
<evidence type="ECO:0000256" key="1">
    <source>
        <dbReference type="ARBA" id="ARBA00022676"/>
    </source>
</evidence>
<dbReference type="Pfam" id="PF03808">
    <property type="entry name" value="Glyco_tran_WecG"/>
    <property type="match status" value="1"/>
</dbReference>
<dbReference type="CDD" id="cd06533">
    <property type="entry name" value="Glyco_transf_WecG_TagA"/>
    <property type="match status" value="1"/>
</dbReference>
<dbReference type="NCBIfam" id="TIGR00696">
    <property type="entry name" value="wecG_tagA_cpsF"/>
    <property type="match status" value="1"/>
</dbReference>
<comment type="caution">
    <text evidence="3">The sequence shown here is derived from an EMBL/GenBank/DDBJ whole genome shotgun (WGS) entry which is preliminary data.</text>
</comment>
<protein>
    <recommendedName>
        <fullName evidence="5">Glycosyltransferase</fullName>
    </recommendedName>
</protein>
<accession>A0A1G2PUA2</accession>
<evidence type="ECO:0008006" key="5">
    <source>
        <dbReference type="Google" id="ProtNLM"/>
    </source>
</evidence>
<dbReference type="GO" id="GO:0016758">
    <property type="term" value="F:hexosyltransferase activity"/>
    <property type="evidence" value="ECO:0007669"/>
    <property type="project" value="TreeGrafter"/>
</dbReference>
<dbReference type="Proteomes" id="UP000176951">
    <property type="component" value="Unassembled WGS sequence"/>
</dbReference>
<evidence type="ECO:0000313" key="4">
    <source>
        <dbReference type="Proteomes" id="UP000176951"/>
    </source>
</evidence>
<reference evidence="3 4" key="1">
    <citation type="journal article" date="2016" name="Nat. Commun.">
        <title>Thousands of microbial genomes shed light on interconnected biogeochemical processes in an aquifer system.</title>
        <authorList>
            <person name="Anantharaman K."/>
            <person name="Brown C.T."/>
            <person name="Hug L.A."/>
            <person name="Sharon I."/>
            <person name="Castelle C.J."/>
            <person name="Probst A.J."/>
            <person name="Thomas B.C."/>
            <person name="Singh A."/>
            <person name="Wilkins M.J."/>
            <person name="Karaoz U."/>
            <person name="Brodie E.L."/>
            <person name="Williams K.H."/>
            <person name="Hubbard S.S."/>
            <person name="Banfield J.F."/>
        </authorList>
    </citation>
    <scope>NUCLEOTIDE SEQUENCE [LARGE SCALE GENOMIC DNA]</scope>
</reference>
<organism evidence="3 4">
    <name type="scientific">Candidatus Terrybacteria bacterium RIFCSPLOWO2_01_FULL_40_23</name>
    <dbReference type="NCBI Taxonomy" id="1802366"/>
    <lineage>
        <taxon>Bacteria</taxon>
        <taxon>Candidatus Terryibacteriota</taxon>
    </lineage>
</organism>
<dbReference type="InterPro" id="IPR004629">
    <property type="entry name" value="WecG_TagA_CpsF"/>
</dbReference>
<proteinExistence type="predicted"/>
<gene>
    <name evidence="3" type="ORF">A3A97_01845</name>
</gene>
<name>A0A1G2PUA2_9BACT</name>
<dbReference type="EMBL" id="MHSW01000016">
    <property type="protein sequence ID" value="OHA51920.1"/>
    <property type="molecule type" value="Genomic_DNA"/>
</dbReference>
<evidence type="ECO:0000256" key="2">
    <source>
        <dbReference type="ARBA" id="ARBA00022679"/>
    </source>
</evidence>
<dbReference type="AlphaFoldDB" id="A0A1G2PUA2"/>
<dbReference type="PANTHER" id="PTHR34136">
    <property type="match status" value="1"/>
</dbReference>
<keyword evidence="1" id="KW-0328">Glycosyltransferase</keyword>
<sequence length="264" mass="29756">MADALNQSKLVKIFLGGVGINAIKKQEALDFAKEVLNAANHKTVFVVTPNPEIIVEALRNPEFFNVLNNADLSLADGIGLNIVCKIFGHYNIERITGIDFVEQMLKFYKDRTLNVFLVGGEGNTAQLAAQKLKKRFALHNFRGATFGPDILHDGTFKQDYDRKEIIKELAYFFADIIVVGFGAPKQELWIKKNMSYFPSAKMMIGVGGALDVWAGSKIRAPSFIRALGFEWLWRLMTEPRRVKRIFNALIIFPVSLLRHGNKHT</sequence>
<dbReference type="PANTHER" id="PTHR34136:SF1">
    <property type="entry name" value="UDP-N-ACETYL-D-MANNOSAMINURONIC ACID TRANSFERASE"/>
    <property type="match status" value="1"/>
</dbReference>
<keyword evidence="2" id="KW-0808">Transferase</keyword>